<gene>
    <name evidence="4" type="ORF">GSI_02515</name>
</gene>
<dbReference type="OrthoDB" id="9983560at2759"/>
<dbReference type="InterPro" id="IPR016169">
    <property type="entry name" value="FAD-bd_PCMH_sub2"/>
</dbReference>
<dbReference type="Proteomes" id="UP000230002">
    <property type="component" value="Unassembled WGS sequence"/>
</dbReference>
<sequence>MEIGSQIEGCYRNTSLGMPCRQGSVPPLGIDARTVEDIQAGVKFAADYNLRLVVKNTGHDLARSTGRDGFMIWTHNMKGIVIHDKLTPAGAPVTEFHEQAVTVAAGVQWHEVYSKLDDVKRMMVGGVTNGGSVGAAGVDNVLEFAVVLSNGEHVTANAQQHPDLFWALRGGGGATFGVATSVTYRMYPTVVAVLLEVAVDPSYPNQALKSSIEECIRISPTLTDMG</sequence>
<comment type="caution">
    <text evidence="4">The sequence shown here is derived from an EMBL/GenBank/DDBJ whole genome shotgun (WGS) entry which is preliminary data.</text>
</comment>
<dbReference type="InterPro" id="IPR036318">
    <property type="entry name" value="FAD-bd_PCMH-like_sf"/>
</dbReference>
<evidence type="ECO:0000313" key="5">
    <source>
        <dbReference type="Proteomes" id="UP000230002"/>
    </source>
</evidence>
<name>A0A2G8SPT8_9APHY</name>
<dbReference type="AlphaFoldDB" id="A0A2G8SPT8"/>
<evidence type="ECO:0000256" key="1">
    <source>
        <dbReference type="ARBA" id="ARBA00005466"/>
    </source>
</evidence>
<dbReference type="Gene3D" id="3.30.465.10">
    <property type="match status" value="2"/>
</dbReference>
<keyword evidence="2" id="KW-0560">Oxidoreductase</keyword>
<dbReference type="PANTHER" id="PTHR13878:SF91">
    <property type="entry name" value="FAD BINDING DOMAIN PROTEIN (AFU_ORTHOLOGUE AFUA_6G12070)-RELATED"/>
    <property type="match status" value="1"/>
</dbReference>
<accession>A0A2G8SPT8</accession>
<feature type="domain" description="FAD-binding PCMH-type" evidence="3">
    <location>
        <begin position="22"/>
        <end position="189"/>
    </location>
</feature>
<dbReference type="PROSITE" id="PS51387">
    <property type="entry name" value="FAD_PCMH"/>
    <property type="match status" value="1"/>
</dbReference>
<organism evidence="4 5">
    <name type="scientific">Ganoderma sinense ZZ0214-1</name>
    <dbReference type="NCBI Taxonomy" id="1077348"/>
    <lineage>
        <taxon>Eukaryota</taxon>
        <taxon>Fungi</taxon>
        <taxon>Dikarya</taxon>
        <taxon>Basidiomycota</taxon>
        <taxon>Agaricomycotina</taxon>
        <taxon>Agaricomycetes</taxon>
        <taxon>Polyporales</taxon>
        <taxon>Polyporaceae</taxon>
        <taxon>Ganoderma</taxon>
    </lineage>
</organism>
<evidence type="ECO:0000313" key="4">
    <source>
        <dbReference type="EMBL" id="PIL35785.1"/>
    </source>
</evidence>
<keyword evidence="5" id="KW-1185">Reference proteome</keyword>
<dbReference type="InterPro" id="IPR016166">
    <property type="entry name" value="FAD-bd_PCMH"/>
</dbReference>
<dbReference type="EMBL" id="AYKW01000003">
    <property type="protein sequence ID" value="PIL35785.1"/>
    <property type="molecule type" value="Genomic_DNA"/>
</dbReference>
<dbReference type="PANTHER" id="PTHR13878">
    <property type="entry name" value="GULONOLACTONE OXIDASE"/>
    <property type="match status" value="1"/>
</dbReference>
<evidence type="ECO:0000259" key="3">
    <source>
        <dbReference type="PROSITE" id="PS51387"/>
    </source>
</evidence>
<dbReference type="GO" id="GO:0016491">
    <property type="term" value="F:oxidoreductase activity"/>
    <property type="evidence" value="ECO:0007669"/>
    <property type="project" value="UniProtKB-KW"/>
</dbReference>
<dbReference type="Pfam" id="PF01565">
    <property type="entry name" value="FAD_binding_4"/>
    <property type="match status" value="1"/>
</dbReference>
<dbReference type="STRING" id="1077348.A0A2G8SPT8"/>
<dbReference type="InterPro" id="IPR050432">
    <property type="entry name" value="FAD-linked_Oxidoreductases_BP"/>
</dbReference>
<proteinExistence type="inferred from homology"/>
<dbReference type="GO" id="GO:0071949">
    <property type="term" value="F:FAD binding"/>
    <property type="evidence" value="ECO:0007669"/>
    <property type="project" value="InterPro"/>
</dbReference>
<dbReference type="InterPro" id="IPR006094">
    <property type="entry name" value="Oxid_FAD_bind_N"/>
</dbReference>
<protein>
    <recommendedName>
        <fullName evidence="3">FAD-binding PCMH-type domain-containing protein</fullName>
    </recommendedName>
</protein>
<reference evidence="4 5" key="1">
    <citation type="journal article" date="2015" name="Sci. Rep.">
        <title>Chromosome-level genome map provides insights into diverse defense mechanisms in the medicinal fungus Ganoderma sinense.</title>
        <authorList>
            <person name="Zhu Y."/>
            <person name="Xu J."/>
            <person name="Sun C."/>
            <person name="Zhou S."/>
            <person name="Xu H."/>
            <person name="Nelson D.R."/>
            <person name="Qian J."/>
            <person name="Song J."/>
            <person name="Luo H."/>
            <person name="Xiang L."/>
            <person name="Li Y."/>
            <person name="Xu Z."/>
            <person name="Ji A."/>
            <person name="Wang L."/>
            <person name="Lu S."/>
            <person name="Hayward A."/>
            <person name="Sun W."/>
            <person name="Li X."/>
            <person name="Schwartz D.C."/>
            <person name="Wang Y."/>
            <person name="Chen S."/>
        </authorList>
    </citation>
    <scope>NUCLEOTIDE SEQUENCE [LARGE SCALE GENOMIC DNA]</scope>
    <source>
        <strain evidence="4 5">ZZ0214-1</strain>
    </source>
</reference>
<comment type="similarity">
    <text evidence="1">Belongs to the oxygen-dependent FAD-linked oxidoreductase family.</text>
</comment>
<dbReference type="SUPFAM" id="SSF56176">
    <property type="entry name" value="FAD-binding/transporter-associated domain-like"/>
    <property type="match status" value="1"/>
</dbReference>
<evidence type="ECO:0000256" key="2">
    <source>
        <dbReference type="ARBA" id="ARBA00023002"/>
    </source>
</evidence>